<dbReference type="Proteomes" id="UP000191342">
    <property type="component" value="Unassembled WGS sequence"/>
</dbReference>
<comment type="caution">
    <text evidence="2">The sequence shown here is derived from an EMBL/GenBank/DDBJ whole genome shotgun (WGS) entry which is preliminary data.</text>
</comment>
<dbReference type="STRING" id="254877.A0A1V6SVN2"/>
<feature type="compositionally biased region" description="Basic and acidic residues" evidence="1">
    <location>
        <begin position="91"/>
        <end position="101"/>
    </location>
</feature>
<feature type="region of interest" description="Disordered" evidence="1">
    <location>
        <begin position="26"/>
        <end position="113"/>
    </location>
</feature>
<reference evidence="3" key="1">
    <citation type="journal article" date="2017" name="Nat. Microbiol.">
        <title>Global analysis of biosynthetic gene clusters reveals vast potential of secondary metabolite production in Penicillium species.</title>
        <authorList>
            <person name="Nielsen J.C."/>
            <person name="Grijseels S."/>
            <person name="Prigent S."/>
            <person name="Ji B."/>
            <person name="Dainat J."/>
            <person name="Nielsen K.F."/>
            <person name="Frisvad J.C."/>
            <person name="Workman M."/>
            <person name="Nielsen J."/>
        </authorList>
    </citation>
    <scope>NUCLEOTIDE SEQUENCE [LARGE SCALE GENOMIC DNA]</scope>
    <source>
        <strain evidence="3">IBT 14082</strain>
    </source>
</reference>
<dbReference type="AlphaFoldDB" id="A0A1V6SVN2"/>
<evidence type="ECO:0000256" key="1">
    <source>
        <dbReference type="SAM" id="MobiDB-lite"/>
    </source>
</evidence>
<evidence type="ECO:0000313" key="3">
    <source>
        <dbReference type="Proteomes" id="UP000191342"/>
    </source>
</evidence>
<gene>
    <name evidence="2" type="ORF">PENFLA_c022G06123</name>
</gene>
<evidence type="ECO:0000313" key="2">
    <source>
        <dbReference type="EMBL" id="OQE18051.1"/>
    </source>
</evidence>
<protein>
    <submittedName>
        <fullName evidence="2">Uncharacterized protein</fullName>
    </submittedName>
</protein>
<organism evidence="2 3">
    <name type="scientific">Penicillium flavigenum</name>
    <dbReference type="NCBI Taxonomy" id="254877"/>
    <lineage>
        <taxon>Eukaryota</taxon>
        <taxon>Fungi</taxon>
        <taxon>Dikarya</taxon>
        <taxon>Ascomycota</taxon>
        <taxon>Pezizomycotina</taxon>
        <taxon>Eurotiomycetes</taxon>
        <taxon>Eurotiomycetidae</taxon>
        <taxon>Eurotiales</taxon>
        <taxon>Aspergillaceae</taxon>
        <taxon>Penicillium</taxon>
    </lineage>
</organism>
<sequence>MTSSSLVSHDDYGVQQILDQWGDTSQYAPTLGFAPTPGYAPTPGNLRWSPTSPSDIGSTNVDPISPVDYSSPQQTASQKNSLPLLQFGDWEEGRTYDKDPPLDLARPQSGAADPCVNLSRRARVVVSTDHLDSAHKVALGGQATWSLARILTGGGNGNIIRLRSDVEPLIKGYPGNKHRSFPTLDDAVKHLAENGVPEDQRVVVTPTDALQGQARQGENSS</sequence>
<name>A0A1V6SVN2_9EURO</name>
<keyword evidence="3" id="KW-1185">Reference proteome</keyword>
<dbReference type="OrthoDB" id="4367668at2759"/>
<accession>A0A1V6SVN2</accession>
<dbReference type="EMBL" id="MLQL01000022">
    <property type="protein sequence ID" value="OQE18051.1"/>
    <property type="molecule type" value="Genomic_DNA"/>
</dbReference>
<proteinExistence type="predicted"/>
<feature type="compositionally biased region" description="Polar residues" evidence="1">
    <location>
        <begin position="48"/>
        <end position="83"/>
    </location>
</feature>